<evidence type="ECO:0000313" key="3">
    <source>
        <dbReference type="Proteomes" id="UP000029492"/>
    </source>
</evidence>
<feature type="compositionally biased region" description="Pro residues" evidence="1">
    <location>
        <begin position="30"/>
        <end position="45"/>
    </location>
</feature>
<accession>A0A089QED4</accession>
<evidence type="ECO:0000313" key="2">
    <source>
        <dbReference type="EMBL" id="AIQ92929.1"/>
    </source>
</evidence>
<reference evidence="2 3" key="1">
    <citation type="journal article" date="2014" name="PLoS ONE">
        <title>Genome Information of Methylobacterium oryzae, a Plant-Probiotic Methylotroph in the Phyllosphere.</title>
        <authorList>
            <person name="Kwak M.J."/>
            <person name="Jeong H."/>
            <person name="Madhaiyan M."/>
            <person name="Lee Y."/>
            <person name="Sa T.M."/>
            <person name="Oh T.K."/>
            <person name="Kim J.F."/>
        </authorList>
    </citation>
    <scope>NUCLEOTIDE SEQUENCE [LARGE SCALE GENOMIC DNA]</scope>
    <source>
        <strain evidence="2 3">CBMB20</strain>
    </source>
</reference>
<dbReference type="GeneID" id="96602682"/>
<dbReference type="RefSeq" id="WP_164706358.1">
    <property type="nucleotide sequence ID" value="NZ_CP003811.1"/>
</dbReference>
<keyword evidence="3" id="KW-1185">Reference proteome</keyword>
<proteinExistence type="predicted"/>
<name>A0A089QED4_9HYPH</name>
<dbReference type="Proteomes" id="UP000029492">
    <property type="component" value="Chromosome"/>
</dbReference>
<sequence>MPRWLFILFATAVALSVLGSVLIVLRSPNSTPPPHGSAAPLPGPQTRPDGRSP</sequence>
<feature type="region of interest" description="Disordered" evidence="1">
    <location>
        <begin position="29"/>
        <end position="53"/>
    </location>
</feature>
<dbReference type="eggNOG" id="ENOG50310MY">
    <property type="taxonomic scope" value="Bacteria"/>
</dbReference>
<organism evidence="2 3">
    <name type="scientific">Methylobacterium oryzae CBMB20</name>
    <dbReference type="NCBI Taxonomy" id="693986"/>
    <lineage>
        <taxon>Bacteria</taxon>
        <taxon>Pseudomonadati</taxon>
        <taxon>Pseudomonadota</taxon>
        <taxon>Alphaproteobacteria</taxon>
        <taxon>Hyphomicrobiales</taxon>
        <taxon>Methylobacteriaceae</taxon>
        <taxon>Methylobacterium</taxon>
    </lineage>
</organism>
<dbReference type="EMBL" id="CP003811">
    <property type="protein sequence ID" value="AIQ92929.1"/>
    <property type="molecule type" value="Genomic_DNA"/>
</dbReference>
<dbReference type="HOGENOM" id="CLU_3063359_0_0_5"/>
<dbReference type="AlphaFoldDB" id="A0A089QED4"/>
<dbReference type="KEGG" id="mor:MOC_5174"/>
<evidence type="ECO:0000256" key="1">
    <source>
        <dbReference type="SAM" id="MobiDB-lite"/>
    </source>
</evidence>
<gene>
    <name evidence="2" type="ORF">MOC_5174</name>
</gene>
<protein>
    <submittedName>
        <fullName evidence="2">Protein of unassigned function</fullName>
    </submittedName>
</protein>